<dbReference type="Gene3D" id="3.40.50.1820">
    <property type="entry name" value="alpha/beta hydrolase"/>
    <property type="match status" value="1"/>
</dbReference>
<sequence length="285" mass="30381">MRNLKFGPGLGGGIRAAAWLALALLTGCASDRAAIAEALAAPAQLTHEQIQAGDFVLTAYTRVSHTDRPLRVYLEGDGLAWISRTQPSSDPTPHNPVALALAARDPGSNVAYLARPCQYTPMAANPQCGTAWWTRKRYAPEVVSSLNAALDQLRARVPGQPLELVGYSGGGALAILLAARRQDITSLRTVAGNLDTEFVNQLHEVSAMPESLNPIADAVRVAHIPQQHISGTDDSVVSPSVAARFASAAGWRCVTLRRIDGLTHGGDWAGQWRTLLAETPVCRSR</sequence>
<reference evidence="1" key="1">
    <citation type="submission" date="2019-03" db="EMBL/GenBank/DDBJ databases">
        <authorList>
            <person name="Danneels B."/>
        </authorList>
    </citation>
    <scope>NUCLEOTIDE SEQUENCE</scope>
</reference>
<organism evidence="1">
    <name type="scientific">plant metagenome</name>
    <dbReference type="NCBI Taxonomy" id="1297885"/>
    <lineage>
        <taxon>unclassified sequences</taxon>
        <taxon>metagenomes</taxon>
        <taxon>organismal metagenomes</taxon>
    </lineage>
</organism>
<dbReference type="PROSITE" id="PS51257">
    <property type="entry name" value="PROKAR_LIPOPROTEIN"/>
    <property type="match status" value="1"/>
</dbReference>
<dbReference type="SUPFAM" id="SSF53474">
    <property type="entry name" value="alpha/beta-Hydrolases"/>
    <property type="match status" value="1"/>
</dbReference>
<name>A0A484Q4E5_9ZZZZ</name>
<proteinExistence type="predicted"/>
<dbReference type="InterPro" id="IPR029058">
    <property type="entry name" value="AB_hydrolase_fold"/>
</dbReference>
<dbReference type="EMBL" id="CAADHY010000032">
    <property type="protein sequence ID" value="VFR32235.1"/>
    <property type="molecule type" value="Genomic_DNA"/>
</dbReference>
<accession>A0A484Q4E5</accession>
<dbReference type="AlphaFoldDB" id="A0A484Q4E5"/>
<protein>
    <recommendedName>
        <fullName evidence="2">Alpha/beta hydrolase</fullName>
    </recommendedName>
</protein>
<evidence type="ECO:0000313" key="1">
    <source>
        <dbReference type="EMBL" id="VFR32235.1"/>
    </source>
</evidence>
<gene>
    <name evidence="1" type="ORF">AMP9_2644</name>
</gene>
<evidence type="ECO:0008006" key="2">
    <source>
        <dbReference type="Google" id="ProtNLM"/>
    </source>
</evidence>